<evidence type="ECO:0000313" key="1">
    <source>
        <dbReference type="EMBL" id="GAA0971887.1"/>
    </source>
</evidence>
<dbReference type="EMBL" id="BAAAHH010000122">
    <property type="protein sequence ID" value="GAA0971887.1"/>
    <property type="molecule type" value="Genomic_DNA"/>
</dbReference>
<dbReference type="Proteomes" id="UP001500665">
    <property type="component" value="Unassembled WGS sequence"/>
</dbReference>
<evidence type="ECO:0000313" key="2">
    <source>
        <dbReference type="Proteomes" id="UP001500665"/>
    </source>
</evidence>
<accession>A0ABN1S3J2</accession>
<organism evidence="1 2">
    <name type="scientific">Actinocorallia libanotica</name>
    <dbReference type="NCBI Taxonomy" id="46162"/>
    <lineage>
        <taxon>Bacteria</taxon>
        <taxon>Bacillati</taxon>
        <taxon>Actinomycetota</taxon>
        <taxon>Actinomycetes</taxon>
        <taxon>Streptosporangiales</taxon>
        <taxon>Thermomonosporaceae</taxon>
        <taxon>Actinocorallia</taxon>
    </lineage>
</organism>
<protein>
    <submittedName>
        <fullName evidence="1">Uncharacterized protein</fullName>
    </submittedName>
</protein>
<keyword evidence="2" id="KW-1185">Reference proteome</keyword>
<sequence length="87" mass="9517">MQLVLYTWTPESIAAEPGLTEVFGTLMAAHDLNPTDVQMVELLAVQDEGTQQWTLFLRAHLPPDPDVTENGFPVAQYVDLFVSTGGA</sequence>
<gene>
    <name evidence="1" type="ORF">GCM10009550_79780</name>
</gene>
<proteinExistence type="predicted"/>
<comment type="caution">
    <text evidence="1">The sequence shown here is derived from an EMBL/GenBank/DDBJ whole genome shotgun (WGS) entry which is preliminary data.</text>
</comment>
<name>A0ABN1S3J2_9ACTN</name>
<reference evidence="2" key="1">
    <citation type="journal article" date="2019" name="Int. J. Syst. Evol. Microbiol.">
        <title>The Global Catalogue of Microorganisms (GCM) 10K type strain sequencing project: providing services to taxonomists for standard genome sequencing and annotation.</title>
        <authorList>
            <consortium name="The Broad Institute Genomics Platform"/>
            <consortium name="The Broad Institute Genome Sequencing Center for Infectious Disease"/>
            <person name="Wu L."/>
            <person name="Ma J."/>
        </authorList>
    </citation>
    <scope>NUCLEOTIDE SEQUENCE [LARGE SCALE GENOMIC DNA]</scope>
    <source>
        <strain evidence="2">JCM 10696</strain>
    </source>
</reference>